<feature type="binding site" evidence="7">
    <location>
        <position position="332"/>
    </location>
    <ligand>
        <name>Zn(2+)</name>
        <dbReference type="ChEBI" id="CHEBI:29105"/>
        <note>catalytic</note>
    </ligand>
</feature>
<feature type="chain" id="PRO_5034398581" evidence="8">
    <location>
        <begin position="23"/>
        <end position="751"/>
    </location>
</feature>
<dbReference type="GO" id="GO:0004222">
    <property type="term" value="F:metalloendopeptidase activity"/>
    <property type="evidence" value="ECO:0007669"/>
    <property type="project" value="InterPro"/>
</dbReference>
<dbReference type="SUPFAM" id="SSF55486">
    <property type="entry name" value="Metalloproteases ('zincins'), catalytic domain"/>
    <property type="match status" value="1"/>
</dbReference>
<evidence type="ECO:0000313" key="12">
    <source>
        <dbReference type="Proteomes" id="UP000694422"/>
    </source>
</evidence>
<dbReference type="InterPro" id="IPR001590">
    <property type="entry name" value="Peptidase_M12B"/>
</dbReference>
<keyword evidence="5 7" id="KW-1015">Disulfide bond</keyword>
<dbReference type="Gene3D" id="3.40.390.10">
    <property type="entry name" value="Collagenase (Catalytic Domain)"/>
    <property type="match status" value="1"/>
</dbReference>
<keyword evidence="2" id="KW-0812">Transmembrane</keyword>
<dbReference type="InterPro" id="IPR018358">
    <property type="entry name" value="Disintegrin_CS"/>
</dbReference>
<keyword evidence="8" id="KW-0732">Signal</keyword>
<feature type="disulfide bond" evidence="6">
    <location>
        <begin position="453"/>
        <end position="473"/>
    </location>
</feature>
<dbReference type="InterPro" id="IPR034027">
    <property type="entry name" value="Reprolysin_adamalysin"/>
</dbReference>
<dbReference type="InterPro" id="IPR024079">
    <property type="entry name" value="MetalloPept_cat_dom_sf"/>
</dbReference>
<evidence type="ECO:0000256" key="4">
    <source>
        <dbReference type="ARBA" id="ARBA00023136"/>
    </source>
</evidence>
<dbReference type="FunFam" id="3.40.390.10:FF:000002">
    <property type="entry name" value="Disintegrin and metalloproteinase domain-containing protein 22"/>
    <property type="match status" value="1"/>
</dbReference>
<organism evidence="11 12">
    <name type="scientific">Spermophilus dauricus</name>
    <name type="common">Daurian ground squirrel</name>
    <dbReference type="NCBI Taxonomy" id="99837"/>
    <lineage>
        <taxon>Eukaryota</taxon>
        <taxon>Metazoa</taxon>
        <taxon>Chordata</taxon>
        <taxon>Craniata</taxon>
        <taxon>Vertebrata</taxon>
        <taxon>Euteleostomi</taxon>
        <taxon>Mammalia</taxon>
        <taxon>Eutheria</taxon>
        <taxon>Euarchontoglires</taxon>
        <taxon>Glires</taxon>
        <taxon>Rodentia</taxon>
        <taxon>Sciuromorpha</taxon>
        <taxon>Sciuridae</taxon>
        <taxon>Xerinae</taxon>
        <taxon>Marmotini</taxon>
        <taxon>Spermophilus</taxon>
    </lineage>
</organism>
<evidence type="ECO:0000313" key="11">
    <source>
        <dbReference type="Ensembl" id="ENSSDAP00000015522.1"/>
    </source>
</evidence>
<keyword evidence="12" id="KW-1185">Reference proteome</keyword>
<reference evidence="11" key="1">
    <citation type="submission" date="2025-08" db="UniProtKB">
        <authorList>
            <consortium name="Ensembl"/>
        </authorList>
    </citation>
    <scope>IDENTIFICATION</scope>
</reference>
<feature type="domain" description="Disintegrin" evidence="9">
    <location>
        <begin position="395"/>
        <end position="481"/>
    </location>
</feature>
<dbReference type="InterPro" id="IPR002870">
    <property type="entry name" value="Peptidase_M12B_N"/>
</dbReference>
<dbReference type="SMART" id="SM00608">
    <property type="entry name" value="ACR"/>
    <property type="match status" value="1"/>
</dbReference>
<comment type="subcellular location">
    <subcellularLocation>
        <location evidence="1">Membrane</location>
        <topology evidence="1">Single-pass membrane protein</topology>
    </subcellularLocation>
</comment>
<sequence length="751" mass="85316">MKIFFLLHWLGVFQFYPGFTQAEHPQYHSPPEVVIPLKVTGTTKGLKHAGWLSYSLHFGSQRHIIHIKAKKHLLSKHLSVFTYTAQGSLFEDQPFIQNDCYYHGYVEGDPESLVSLSACSGGFQGMLQINNIAYEIMPKEFSTTFEHLVYKMDNEETEFLTRRSGFIQDEIACKLDFQEIHNFTLKQNSYVRWWTDVWYVRLAVVVDHTLYLHFQNNISKIQEQIFITTNIVDSIYDDIDVNVLLLGIEVWTEVNYIVVDDIQKSLSAFSQWKAKSLSPHLSHDVVHLYINSRLGGQPGKAYMHGICTKRYNCIIATHLNKSLNEFAINAAHELGHLLGMFHDADICECGQKSCIMGQDKDFATKFSNCSYSEFWKMTVQNQNCARSYVQTKDMSKRCGNGIVEEEEECDCGPLQYCAKDACCLSNCTLSKGSTCAFGLCCKDCMFLPAGEVCRKQINECDLPEWCNGTSHKCPEDVHMQDGNLCNDRAYCHDKRCNDRNKQCKDIFGHTAMNANLNCYEKMNTRGDRFGHCGTHRSTYIKCNIPDILCGRLQCENVTLIPSLGDHSSVHRTQFNGVTCWGTDFHLGMSIPDIGEVKDGTECGPERICLRRKCVPMSHLKSDCSVKTCNMRGICNSKHHCHCNDNWAPPDCKEEGSGGSVDSGEQILPDSIILNSCLSFVFLFVNFAFDDTQKSNRGILVSFIFSIRKKYKPQGMLPVTSHILPAYSYCPVNPDPWITDQVKALITQSFYH</sequence>
<feature type="binding site" evidence="7">
    <location>
        <position position="336"/>
    </location>
    <ligand>
        <name>Zn(2+)</name>
        <dbReference type="ChEBI" id="CHEBI:29105"/>
        <note>catalytic</note>
    </ligand>
</feature>
<evidence type="ECO:0000259" key="10">
    <source>
        <dbReference type="PROSITE" id="PS50215"/>
    </source>
</evidence>
<dbReference type="GO" id="GO:0046872">
    <property type="term" value="F:metal ion binding"/>
    <property type="evidence" value="ECO:0007669"/>
    <property type="project" value="UniProtKB-KW"/>
</dbReference>
<dbReference type="CDD" id="cd04269">
    <property type="entry name" value="ZnMc_adamalysin_II_like"/>
    <property type="match status" value="1"/>
</dbReference>
<dbReference type="InterPro" id="IPR006586">
    <property type="entry name" value="ADAM_Cys-rich"/>
</dbReference>
<dbReference type="GO" id="GO:1990913">
    <property type="term" value="C:sperm head plasma membrane"/>
    <property type="evidence" value="ECO:0007669"/>
    <property type="project" value="TreeGrafter"/>
</dbReference>
<dbReference type="InterPro" id="IPR036436">
    <property type="entry name" value="Disintegrin_dom_sf"/>
</dbReference>
<keyword evidence="3" id="KW-1133">Transmembrane helix</keyword>
<dbReference type="AlphaFoldDB" id="A0A8C9Q2R3"/>
<dbReference type="PROSITE" id="PS50215">
    <property type="entry name" value="ADAM_MEPRO"/>
    <property type="match status" value="1"/>
</dbReference>
<accession>A0A8C9Q2R3</accession>
<dbReference type="PANTHER" id="PTHR11905">
    <property type="entry name" value="ADAM A DISINTEGRIN AND METALLOPROTEASE DOMAIN"/>
    <property type="match status" value="1"/>
</dbReference>
<feature type="disulfide bond" evidence="7">
    <location>
        <begin position="349"/>
        <end position="354"/>
    </location>
</feature>
<keyword evidence="7" id="KW-0479">Metal-binding</keyword>
<dbReference type="InterPro" id="IPR001762">
    <property type="entry name" value="Disintegrin_dom"/>
</dbReference>
<dbReference type="GO" id="GO:0006508">
    <property type="term" value="P:proteolysis"/>
    <property type="evidence" value="ECO:0007669"/>
    <property type="project" value="InterPro"/>
</dbReference>
<evidence type="ECO:0000259" key="9">
    <source>
        <dbReference type="PROSITE" id="PS50214"/>
    </source>
</evidence>
<dbReference type="PROSITE" id="PS00427">
    <property type="entry name" value="DISINTEGRIN_1"/>
    <property type="match status" value="1"/>
</dbReference>
<evidence type="ECO:0000256" key="6">
    <source>
        <dbReference type="PROSITE-ProRule" id="PRU00068"/>
    </source>
</evidence>
<dbReference type="PRINTS" id="PR00289">
    <property type="entry name" value="DISINTEGRIN"/>
</dbReference>
<dbReference type="SUPFAM" id="SSF57552">
    <property type="entry name" value="Blood coagulation inhibitor (disintegrin)"/>
    <property type="match status" value="1"/>
</dbReference>
<feature type="domain" description="Peptidase M12B" evidence="10">
    <location>
        <begin position="198"/>
        <end position="377"/>
    </location>
</feature>
<dbReference type="Gene3D" id="4.10.70.10">
    <property type="entry name" value="Disintegrin domain"/>
    <property type="match status" value="1"/>
</dbReference>
<feature type="signal peptide" evidence="8">
    <location>
        <begin position="1"/>
        <end position="22"/>
    </location>
</feature>
<dbReference type="Ensembl" id="ENSSDAT00000017615.1">
    <property type="protein sequence ID" value="ENSSDAP00000015522.1"/>
    <property type="gene ID" value="ENSSDAG00000014013.1"/>
</dbReference>
<proteinExistence type="predicted"/>
<dbReference type="GO" id="GO:0008584">
    <property type="term" value="P:male gonad development"/>
    <property type="evidence" value="ECO:0007669"/>
    <property type="project" value="TreeGrafter"/>
</dbReference>
<feature type="binding site" evidence="7">
    <location>
        <position position="342"/>
    </location>
    <ligand>
        <name>Zn(2+)</name>
        <dbReference type="ChEBI" id="CHEBI:29105"/>
        <note>catalytic</note>
    </ligand>
</feature>
<keyword evidence="4" id="KW-0472">Membrane</keyword>
<dbReference type="Pfam" id="PF08516">
    <property type="entry name" value="ADAM_CR"/>
    <property type="match status" value="1"/>
</dbReference>
<reference evidence="11" key="2">
    <citation type="submission" date="2025-09" db="UniProtKB">
        <authorList>
            <consortium name="Ensembl"/>
        </authorList>
    </citation>
    <scope>IDENTIFICATION</scope>
</reference>
<keyword evidence="7" id="KW-0862">Zinc</keyword>
<evidence type="ECO:0000256" key="3">
    <source>
        <dbReference type="ARBA" id="ARBA00022989"/>
    </source>
</evidence>
<evidence type="ECO:0000256" key="7">
    <source>
        <dbReference type="PROSITE-ProRule" id="PRU00276"/>
    </source>
</evidence>
<dbReference type="PANTHER" id="PTHR11905:SF34">
    <property type="entry name" value="DISINTEGRIN AND METALLOPROTEINASE DOMAIN-CONTAINING PROTEIN 29"/>
    <property type="match status" value="1"/>
</dbReference>
<dbReference type="GO" id="GO:0009897">
    <property type="term" value="C:external side of plasma membrane"/>
    <property type="evidence" value="ECO:0007669"/>
    <property type="project" value="TreeGrafter"/>
</dbReference>
<dbReference type="PROSITE" id="PS50214">
    <property type="entry name" value="DISINTEGRIN_2"/>
    <property type="match status" value="1"/>
</dbReference>
<evidence type="ECO:0000256" key="1">
    <source>
        <dbReference type="ARBA" id="ARBA00004167"/>
    </source>
</evidence>
<dbReference type="Pfam" id="PF01562">
    <property type="entry name" value="Pep_M12B_propep"/>
    <property type="match status" value="1"/>
</dbReference>
<evidence type="ECO:0000256" key="5">
    <source>
        <dbReference type="ARBA" id="ARBA00023157"/>
    </source>
</evidence>
<dbReference type="Pfam" id="PF00200">
    <property type="entry name" value="Disintegrin"/>
    <property type="match status" value="1"/>
</dbReference>
<dbReference type="FunFam" id="4.10.70.10:FF:000001">
    <property type="entry name" value="Disintegrin and metalloproteinase domain-containing protein 22"/>
    <property type="match status" value="1"/>
</dbReference>
<dbReference type="Pfam" id="PF01421">
    <property type="entry name" value="Reprolysin"/>
    <property type="match status" value="1"/>
</dbReference>
<comment type="caution">
    <text evidence="7">Lacks conserved residue(s) required for the propagation of feature annotation.</text>
</comment>
<feature type="active site" evidence="7">
    <location>
        <position position="333"/>
    </location>
</feature>
<dbReference type="Proteomes" id="UP000694422">
    <property type="component" value="Unplaced"/>
</dbReference>
<evidence type="ECO:0000256" key="8">
    <source>
        <dbReference type="SAM" id="SignalP"/>
    </source>
</evidence>
<dbReference type="SMART" id="SM00050">
    <property type="entry name" value="DISIN"/>
    <property type="match status" value="1"/>
</dbReference>
<evidence type="ECO:0000256" key="2">
    <source>
        <dbReference type="ARBA" id="ARBA00022692"/>
    </source>
</evidence>
<protein>
    <submittedName>
        <fullName evidence="11">Uncharacterized protein</fullName>
    </submittedName>
</protein>
<name>A0A8C9Q2R3_SPEDA</name>